<accession>A0A8H4R4R2</accession>
<comment type="caution">
    <text evidence="2">The sequence shown here is derived from an EMBL/GenBank/DDBJ whole genome shotgun (WGS) entry which is preliminary data.</text>
</comment>
<feature type="compositionally biased region" description="Low complexity" evidence="1">
    <location>
        <begin position="72"/>
        <end position="86"/>
    </location>
</feature>
<sequence>MSPEPSKSWWPMNRSSSAKDLRQQYLADKPKGKFNSFTSAIGFKSKKASQPSLTIQDPPLPMQNVPPLYPASPSSDSTRPTSSSTRSRVDSLEPRTPQDYHRPRRQSLLTLSDTDPFAGRPVIVAPVPNLPLDPNRLSAYSNSSVSDLTQRKGDNPGFNRVSYASSSSNSNHHAVEFPLVASPVSPQLPAQSRQVQHKGSKGSMRMTQPEVPSRHPSLRPRVNQALALSLSSSAGPGVRASQPDMVPQRPKLRARGMTDVGSTQRAGFFVEQPLQVRKKPPQLSIVPAMSPPSRIIVRQPSSSRIQTPPSCAPPTQRLPSPPLSHPVQTPLRMYDQPDSEQHVEPSSSRISFSSAISLTNDMFATPFDYGHAIRSSDRSTFSHYIFDDPVNSQVTSRAAPSLSHPLRKSASNHSLSGKSFKVSSPPRSPPDSAGNKPSKKSKNFSLRLPIPPVPSVRPSTSPTSTRLPDLPEFGNRDGTVTEKKRGSTASSVRKRLFSSASRDRDRPSPNQPTSPTEEDSFSLFSLKPDNDTRMSPQKPLLDGTPIKSSSAASFWDEGSPESTPVSPIRPYMPQPILSDADLAKLVESVHNDFSPSEPSSRTRSRGYSVLSASTVASEIEEYIPVGLPPPPRRINKQGPARLDSTSVKAKSPPPILIHRGHSSPPPILIRNDDDNDSLIIPLSTTDAEFPVRAPSPPLALQGLPPPPRPQRRRLVSESQIPQVAPLPVSSHKPVYLPVPAPLSVPMKKTKKPSVRPKISLEHGMHRRSILRKPSFLDIDDDSEPEQGASNDSGPTSFLDLARESFDTVQTGR</sequence>
<dbReference type="AlphaFoldDB" id="A0A8H4R4R2"/>
<feature type="region of interest" description="Disordered" evidence="1">
    <location>
        <begin position="300"/>
        <end position="348"/>
    </location>
</feature>
<keyword evidence="3" id="KW-1185">Reference proteome</keyword>
<reference evidence="2 3" key="1">
    <citation type="submission" date="2019-12" db="EMBL/GenBank/DDBJ databases">
        <authorList>
            <person name="Floudas D."/>
            <person name="Bentzer J."/>
            <person name="Ahren D."/>
            <person name="Johansson T."/>
            <person name="Persson P."/>
            <person name="Tunlid A."/>
        </authorList>
    </citation>
    <scope>NUCLEOTIDE SEQUENCE [LARGE SCALE GENOMIC DNA]</scope>
    <source>
        <strain evidence="2 3">CBS 102.39</strain>
    </source>
</reference>
<evidence type="ECO:0000313" key="3">
    <source>
        <dbReference type="Proteomes" id="UP000521872"/>
    </source>
</evidence>
<gene>
    <name evidence="2" type="ORF">D9613_002202</name>
</gene>
<feature type="region of interest" description="Disordered" evidence="1">
    <location>
        <begin position="396"/>
        <end position="574"/>
    </location>
</feature>
<organism evidence="2 3">
    <name type="scientific">Agrocybe pediades</name>
    <dbReference type="NCBI Taxonomy" id="84607"/>
    <lineage>
        <taxon>Eukaryota</taxon>
        <taxon>Fungi</taxon>
        <taxon>Dikarya</taxon>
        <taxon>Basidiomycota</taxon>
        <taxon>Agaricomycotina</taxon>
        <taxon>Agaricomycetes</taxon>
        <taxon>Agaricomycetidae</taxon>
        <taxon>Agaricales</taxon>
        <taxon>Agaricineae</taxon>
        <taxon>Strophariaceae</taxon>
        <taxon>Agrocybe</taxon>
    </lineage>
</organism>
<feature type="compositionally biased region" description="Basic and acidic residues" evidence="1">
    <location>
        <begin position="87"/>
        <end position="101"/>
    </location>
</feature>
<feature type="compositionally biased region" description="Polar residues" evidence="1">
    <location>
        <begin position="300"/>
        <end position="309"/>
    </location>
</feature>
<dbReference type="EMBL" id="JAACJL010000001">
    <property type="protein sequence ID" value="KAF4623494.1"/>
    <property type="molecule type" value="Genomic_DNA"/>
</dbReference>
<evidence type="ECO:0000313" key="2">
    <source>
        <dbReference type="EMBL" id="KAF4623494.1"/>
    </source>
</evidence>
<feature type="compositionally biased region" description="Low complexity" evidence="1">
    <location>
        <begin position="456"/>
        <end position="468"/>
    </location>
</feature>
<proteinExistence type="predicted"/>
<dbReference type="Proteomes" id="UP000521872">
    <property type="component" value="Unassembled WGS sequence"/>
</dbReference>
<feature type="region of interest" description="Disordered" evidence="1">
    <location>
        <begin position="187"/>
        <end position="217"/>
    </location>
</feature>
<feature type="compositionally biased region" description="Pro residues" evidence="1">
    <location>
        <begin position="693"/>
        <end position="708"/>
    </location>
</feature>
<feature type="region of interest" description="Disordered" evidence="1">
    <location>
        <begin position="623"/>
        <end position="666"/>
    </location>
</feature>
<protein>
    <submittedName>
        <fullName evidence="2">Uncharacterized protein</fullName>
    </submittedName>
</protein>
<evidence type="ECO:0000256" key="1">
    <source>
        <dbReference type="SAM" id="MobiDB-lite"/>
    </source>
</evidence>
<feature type="region of interest" description="Disordered" evidence="1">
    <location>
        <begin position="1"/>
        <end position="115"/>
    </location>
</feature>
<feature type="region of interest" description="Disordered" evidence="1">
    <location>
        <begin position="746"/>
        <end position="812"/>
    </location>
</feature>
<feature type="region of interest" description="Disordered" evidence="1">
    <location>
        <begin position="690"/>
        <end position="716"/>
    </location>
</feature>
<name>A0A8H4R4R2_9AGAR</name>